<organism evidence="1 2">
    <name type="scientific">Paraburkholderia nemoris</name>
    <dbReference type="NCBI Taxonomy" id="2793076"/>
    <lineage>
        <taxon>Bacteria</taxon>
        <taxon>Pseudomonadati</taxon>
        <taxon>Pseudomonadota</taxon>
        <taxon>Betaproteobacteria</taxon>
        <taxon>Burkholderiales</taxon>
        <taxon>Burkholderiaceae</taxon>
        <taxon>Paraburkholderia</taxon>
    </lineage>
</organism>
<dbReference type="NCBIfam" id="NF045926">
    <property type="entry name" value="STM2901_fam"/>
    <property type="match status" value="1"/>
</dbReference>
<gene>
    <name evidence="1" type="ORF">R69776_03367</name>
</gene>
<evidence type="ECO:0000313" key="1">
    <source>
        <dbReference type="EMBL" id="CAE6760907.1"/>
    </source>
</evidence>
<reference evidence="1 2" key="1">
    <citation type="submission" date="2021-02" db="EMBL/GenBank/DDBJ databases">
        <authorList>
            <person name="Vanwijnsberghe S."/>
        </authorList>
    </citation>
    <scope>NUCLEOTIDE SEQUENCE [LARGE SCALE GENOMIC DNA]</scope>
    <source>
        <strain evidence="1 2">R-69776</strain>
    </source>
</reference>
<sequence>MSDNRYSYFQYRNISAGELFFFVALDETQKQLGFEDLAAAAALLLGQNDVPVAGKLGGATAGTSVVSMAARKLLPLQVRYRLPTITSIGARGLRIAFTRNIGAFVGRAIPVVGVVVMGYDAFLIARHTVSSYNRLVKPEDRVL</sequence>
<dbReference type="EMBL" id="CAJNBH010000009">
    <property type="protein sequence ID" value="CAE6760907.1"/>
    <property type="molecule type" value="Genomic_DNA"/>
</dbReference>
<dbReference type="InterPro" id="IPR058522">
    <property type="entry name" value="DUF8209"/>
</dbReference>
<name>A0ABN7LNN5_9BURK</name>
<comment type="caution">
    <text evidence="1">The sequence shown here is derived from an EMBL/GenBank/DDBJ whole genome shotgun (WGS) entry which is preliminary data.</text>
</comment>
<evidence type="ECO:0000313" key="2">
    <source>
        <dbReference type="Proteomes" id="UP000673821"/>
    </source>
</evidence>
<accession>A0ABN7LNN5</accession>
<keyword evidence="2" id="KW-1185">Reference proteome</keyword>
<dbReference type="RefSeq" id="WP_200658711.1">
    <property type="nucleotide sequence ID" value="NZ_CAJNBH010000009.1"/>
</dbReference>
<dbReference type="Pfam" id="PF26636">
    <property type="entry name" value="DUF8209"/>
    <property type="match status" value="1"/>
</dbReference>
<proteinExistence type="predicted"/>
<dbReference type="Proteomes" id="UP000673821">
    <property type="component" value="Unassembled WGS sequence"/>
</dbReference>
<protein>
    <recommendedName>
        <fullName evidence="3">Phage membrane protein</fullName>
    </recommendedName>
</protein>
<evidence type="ECO:0008006" key="3">
    <source>
        <dbReference type="Google" id="ProtNLM"/>
    </source>
</evidence>
<dbReference type="InterPro" id="IPR058064">
    <property type="entry name" value="STM2901-like"/>
</dbReference>